<name>A0A397JFX2_9GLOM</name>
<evidence type="ECO:0000313" key="2">
    <source>
        <dbReference type="EMBL" id="RHZ86921.1"/>
    </source>
</evidence>
<keyword evidence="3" id="KW-1185">Reference proteome</keyword>
<dbReference type="EMBL" id="PQFF01000040">
    <property type="protein sequence ID" value="RHZ86921.1"/>
    <property type="molecule type" value="Genomic_DNA"/>
</dbReference>
<sequence>MPKFGPVQCSHSRPATTPPTSQQLQFQKSNEEKFHRFQEKEPTLTAEPATYAYPRAVVQFIRPRFPINVKPVIPIPGE</sequence>
<gene>
    <name evidence="2" type="ORF">Glove_42g69</name>
</gene>
<evidence type="ECO:0000313" key="3">
    <source>
        <dbReference type="Proteomes" id="UP000266861"/>
    </source>
</evidence>
<dbReference type="AlphaFoldDB" id="A0A397JFX2"/>
<reference evidence="2 3" key="1">
    <citation type="submission" date="2018-08" db="EMBL/GenBank/DDBJ databases">
        <title>Genome and evolution of the arbuscular mycorrhizal fungus Diversispora epigaea (formerly Glomus versiforme) and its bacterial endosymbionts.</title>
        <authorList>
            <person name="Sun X."/>
            <person name="Fei Z."/>
            <person name="Harrison M."/>
        </authorList>
    </citation>
    <scope>NUCLEOTIDE SEQUENCE [LARGE SCALE GENOMIC DNA]</scope>
    <source>
        <strain evidence="2 3">IT104</strain>
    </source>
</reference>
<organism evidence="2 3">
    <name type="scientific">Diversispora epigaea</name>
    <dbReference type="NCBI Taxonomy" id="1348612"/>
    <lineage>
        <taxon>Eukaryota</taxon>
        <taxon>Fungi</taxon>
        <taxon>Fungi incertae sedis</taxon>
        <taxon>Mucoromycota</taxon>
        <taxon>Glomeromycotina</taxon>
        <taxon>Glomeromycetes</taxon>
        <taxon>Diversisporales</taxon>
        <taxon>Diversisporaceae</taxon>
        <taxon>Diversispora</taxon>
    </lineage>
</organism>
<feature type="compositionally biased region" description="Polar residues" evidence="1">
    <location>
        <begin position="9"/>
        <end position="28"/>
    </location>
</feature>
<feature type="region of interest" description="Disordered" evidence="1">
    <location>
        <begin position="1"/>
        <end position="45"/>
    </location>
</feature>
<proteinExistence type="predicted"/>
<dbReference type="Proteomes" id="UP000266861">
    <property type="component" value="Unassembled WGS sequence"/>
</dbReference>
<accession>A0A397JFX2</accession>
<evidence type="ECO:0000256" key="1">
    <source>
        <dbReference type="SAM" id="MobiDB-lite"/>
    </source>
</evidence>
<protein>
    <submittedName>
        <fullName evidence="2">Uncharacterized protein</fullName>
    </submittedName>
</protein>
<feature type="compositionally biased region" description="Basic and acidic residues" evidence="1">
    <location>
        <begin position="29"/>
        <end position="42"/>
    </location>
</feature>
<comment type="caution">
    <text evidence="2">The sequence shown here is derived from an EMBL/GenBank/DDBJ whole genome shotgun (WGS) entry which is preliminary data.</text>
</comment>